<name>A0A200QYY0_MACCD</name>
<organism evidence="2 3">
    <name type="scientific">Macleaya cordata</name>
    <name type="common">Five-seeded plume-poppy</name>
    <name type="synonym">Bocconia cordata</name>
    <dbReference type="NCBI Taxonomy" id="56857"/>
    <lineage>
        <taxon>Eukaryota</taxon>
        <taxon>Viridiplantae</taxon>
        <taxon>Streptophyta</taxon>
        <taxon>Embryophyta</taxon>
        <taxon>Tracheophyta</taxon>
        <taxon>Spermatophyta</taxon>
        <taxon>Magnoliopsida</taxon>
        <taxon>Ranunculales</taxon>
        <taxon>Papaveraceae</taxon>
        <taxon>Papaveroideae</taxon>
        <taxon>Macleaya</taxon>
    </lineage>
</organism>
<dbReference type="Proteomes" id="UP000195402">
    <property type="component" value="Unassembled WGS sequence"/>
</dbReference>
<protein>
    <recommendedName>
        <fullName evidence="4">DUF4283 domain-containing protein</fullName>
    </recommendedName>
</protein>
<feature type="region of interest" description="Disordered" evidence="1">
    <location>
        <begin position="118"/>
        <end position="142"/>
    </location>
</feature>
<comment type="caution">
    <text evidence="2">The sequence shown here is derived from an EMBL/GenBank/DDBJ whole genome shotgun (WGS) entry which is preliminary data.</text>
</comment>
<keyword evidence="3" id="KW-1185">Reference proteome</keyword>
<reference evidence="2 3" key="1">
    <citation type="journal article" date="2017" name="Mol. Plant">
        <title>The Genome of Medicinal Plant Macleaya cordata Provides New Insights into Benzylisoquinoline Alkaloids Metabolism.</title>
        <authorList>
            <person name="Liu X."/>
            <person name="Liu Y."/>
            <person name="Huang P."/>
            <person name="Ma Y."/>
            <person name="Qing Z."/>
            <person name="Tang Q."/>
            <person name="Cao H."/>
            <person name="Cheng P."/>
            <person name="Zheng Y."/>
            <person name="Yuan Z."/>
            <person name="Zhou Y."/>
            <person name="Liu J."/>
            <person name="Tang Z."/>
            <person name="Zhuo Y."/>
            <person name="Zhang Y."/>
            <person name="Yu L."/>
            <person name="Huang J."/>
            <person name="Yang P."/>
            <person name="Peng Q."/>
            <person name="Zhang J."/>
            <person name="Jiang W."/>
            <person name="Zhang Z."/>
            <person name="Lin K."/>
            <person name="Ro D.K."/>
            <person name="Chen X."/>
            <person name="Xiong X."/>
            <person name="Shang Y."/>
            <person name="Huang S."/>
            <person name="Zeng J."/>
        </authorList>
    </citation>
    <scope>NUCLEOTIDE SEQUENCE [LARGE SCALE GENOMIC DNA]</scope>
    <source>
        <strain evidence="3">cv. BLH2017</strain>
        <tissue evidence="2">Root</tissue>
    </source>
</reference>
<dbReference type="InParanoid" id="A0A200QYY0"/>
<gene>
    <name evidence="2" type="ORF">BVC80_1317g17</name>
</gene>
<dbReference type="AlphaFoldDB" id="A0A200QYY0"/>
<evidence type="ECO:0008006" key="4">
    <source>
        <dbReference type="Google" id="ProtNLM"/>
    </source>
</evidence>
<evidence type="ECO:0000313" key="2">
    <source>
        <dbReference type="EMBL" id="OVA15693.1"/>
    </source>
</evidence>
<feature type="compositionally biased region" description="Polar residues" evidence="1">
    <location>
        <begin position="132"/>
        <end position="142"/>
    </location>
</feature>
<dbReference type="EMBL" id="MVGT01000740">
    <property type="protein sequence ID" value="OVA15693.1"/>
    <property type="molecule type" value="Genomic_DNA"/>
</dbReference>
<evidence type="ECO:0000313" key="3">
    <source>
        <dbReference type="Proteomes" id="UP000195402"/>
    </source>
</evidence>
<accession>A0A200QYY0</accession>
<proteinExistence type="predicted"/>
<sequence>MEVRVYLWWPASNAIPSTHYWPISDSSKWIAIKGVPFNQWNAKMLKALESQVRIFDKEKSKDVRTCVRIRSTMDMPLEVGQGEMAGIEVKRRSKNFVMNAVSIEALQKIKLGENKEMEEKEDTELSRVPLSLQGSGNHNSSEIQWQKIRDKLPEEIGIKFEEILGKIKEAGLSLGLKFDNKPMDFHTLVLGAVKRHLQSFEDENNC</sequence>
<evidence type="ECO:0000256" key="1">
    <source>
        <dbReference type="SAM" id="MobiDB-lite"/>
    </source>
</evidence>